<dbReference type="InterPro" id="IPR036397">
    <property type="entry name" value="RNaseH_sf"/>
</dbReference>
<feature type="region of interest" description="Disordered" evidence="1">
    <location>
        <begin position="216"/>
        <end position="238"/>
    </location>
</feature>
<feature type="domain" description="Exonuclease" evidence="2">
    <location>
        <begin position="29"/>
        <end position="214"/>
    </location>
</feature>
<evidence type="ECO:0000313" key="3">
    <source>
        <dbReference type="EMBL" id="GAT07712.1"/>
    </source>
</evidence>
<dbReference type="InterPro" id="IPR013520">
    <property type="entry name" value="Ribonucl_H"/>
</dbReference>
<dbReference type="Proteomes" id="UP000069773">
    <property type="component" value="Unassembled WGS sequence"/>
</dbReference>
<evidence type="ECO:0000259" key="2">
    <source>
        <dbReference type="SMART" id="SM00479"/>
    </source>
</evidence>
<gene>
    <name evidence="3" type="ORF">RMCN_0845</name>
</gene>
<dbReference type="SMART" id="SM00479">
    <property type="entry name" value="EXOIII"/>
    <property type="match status" value="1"/>
</dbReference>
<comment type="caution">
    <text evidence="3">The sequence shown here is derived from an EMBL/GenBank/DDBJ whole genome shotgun (WGS) entry which is preliminary data.</text>
</comment>
<evidence type="ECO:0000256" key="1">
    <source>
        <dbReference type="SAM" id="MobiDB-lite"/>
    </source>
</evidence>
<evidence type="ECO:0000313" key="4">
    <source>
        <dbReference type="Proteomes" id="UP000069773"/>
    </source>
</evidence>
<name>A0ABQ0KDT5_MYCNV</name>
<dbReference type="EMBL" id="BCTA01000013">
    <property type="protein sequence ID" value="GAT07712.1"/>
    <property type="molecule type" value="Genomic_DNA"/>
</dbReference>
<accession>A0ABQ0KDT5</accession>
<reference evidence="3 4" key="1">
    <citation type="journal article" date="2016" name="Genome Announc.">
        <title>Draft Genome Sequences of Five Rapidly Growing Mycobacterium Species, M. thermoresistibile, M. fortuitum subsp. acetamidolyticum, M. canariasense, M. brisbanense, and M. novocastrense.</title>
        <authorList>
            <person name="Katahira K."/>
            <person name="Ogura Y."/>
            <person name="Gotoh Y."/>
            <person name="Hayashi T."/>
        </authorList>
    </citation>
    <scope>NUCLEOTIDE SEQUENCE [LARGE SCALE GENOMIC DNA]</scope>
    <source>
        <strain evidence="3 4">JCM18114</strain>
    </source>
</reference>
<dbReference type="Gene3D" id="3.30.420.10">
    <property type="entry name" value="Ribonuclease H-like superfamily/Ribonuclease H"/>
    <property type="match status" value="1"/>
</dbReference>
<dbReference type="SUPFAM" id="SSF53098">
    <property type="entry name" value="Ribonuclease H-like"/>
    <property type="match status" value="1"/>
</dbReference>
<organism evidence="3 4">
    <name type="scientific">Mycolicibacterium novocastrense</name>
    <name type="common">Mycobacterium novocastrense</name>
    <dbReference type="NCBI Taxonomy" id="59813"/>
    <lineage>
        <taxon>Bacteria</taxon>
        <taxon>Bacillati</taxon>
        <taxon>Actinomycetota</taxon>
        <taxon>Actinomycetes</taxon>
        <taxon>Mycobacteriales</taxon>
        <taxon>Mycobacteriaceae</taxon>
        <taxon>Mycolicibacterium</taxon>
    </lineage>
</organism>
<dbReference type="InterPro" id="IPR012337">
    <property type="entry name" value="RNaseH-like_sf"/>
</dbReference>
<proteinExistence type="predicted"/>
<keyword evidence="4" id="KW-1185">Reference proteome</keyword>
<sequence>MGRDSPAIPVGACRDTPSETRTKRGEYVTVLFLDTETTGVHDDRRAWEISMIRRVADADDTTITVFVHIDDIDLDHADPKGLDVGRFYQRHPAFGAALGPDQHHLSEREAAEIVDEWTAGAEIFGVRPRFDTVTLANALRRHRREPRWWRDPVDITELARGWMLAHGQLPRRNPEALSEQCGIDIPTPDLRHTAYGDAEWVLRWYDHLHAPALTANTTSTGLGRPGQQGHPEVASCASGAPEHLSVAIAQ</sequence>
<protein>
    <recommendedName>
        <fullName evidence="2">Exonuclease domain-containing protein</fullName>
    </recommendedName>
</protein>